<dbReference type="AlphaFoldDB" id="A0A0K0FPN5"/>
<evidence type="ECO:0000313" key="2">
    <source>
        <dbReference type="WBParaSite" id="SVE_1117900.1"/>
    </source>
</evidence>
<reference evidence="2" key="2">
    <citation type="submission" date="2015-08" db="UniProtKB">
        <authorList>
            <consortium name="WormBaseParasite"/>
        </authorList>
    </citation>
    <scope>IDENTIFICATION</scope>
</reference>
<protein>
    <submittedName>
        <fullName evidence="2">DNA-directed RNA polymerase</fullName>
    </submittedName>
</protein>
<name>A0A0K0FPN5_STRVS</name>
<keyword evidence="1" id="KW-1185">Reference proteome</keyword>
<reference evidence="1" key="1">
    <citation type="submission" date="2014-07" db="EMBL/GenBank/DDBJ databases">
        <authorList>
            <person name="Martin A.A"/>
            <person name="De Silva N."/>
        </authorList>
    </citation>
    <scope>NUCLEOTIDE SEQUENCE</scope>
</reference>
<organism evidence="1 2">
    <name type="scientific">Strongyloides venezuelensis</name>
    <name type="common">Threadworm</name>
    <dbReference type="NCBI Taxonomy" id="75913"/>
    <lineage>
        <taxon>Eukaryota</taxon>
        <taxon>Metazoa</taxon>
        <taxon>Ecdysozoa</taxon>
        <taxon>Nematoda</taxon>
        <taxon>Chromadorea</taxon>
        <taxon>Rhabditida</taxon>
        <taxon>Tylenchina</taxon>
        <taxon>Panagrolaimomorpha</taxon>
        <taxon>Strongyloidoidea</taxon>
        <taxon>Strongyloididae</taxon>
        <taxon>Strongyloides</taxon>
    </lineage>
</organism>
<sequence length="325" mass="38163">MIRPHNSSDMLPFNNHLISDPFHDLHEGVASYALYSSVCYSKILIDDFTSSFIFNSVIHYATLLNYSKALKSILNEKIFSVDLNIVDIEKKGKLQLSGSNTLYVLRCFYEFLKSYISCRTIENKDDKVKINQIIVYMQSVLGLCYLSQEPNINIDELKDKWSHHANILFKSTYAIFSKRYRQFTKLHNVLHTKYMPDYFNIQVFHFSMIRFKSANSRIKQMLLLSKISHNIAKTTILKAIFSSYLKNHKDNEEEIYINDNRNWVYEINETECFDITLNKSDIENSFIINIIKTIEESSVLKTVLLMKLTMTKHIRKKLMILIVTK</sequence>
<accession>A0A0K0FPN5</accession>
<evidence type="ECO:0000313" key="1">
    <source>
        <dbReference type="Proteomes" id="UP000035680"/>
    </source>
</evidence>
<proteinExistence type="predicted"/>
<dbReference type="Proteomes" id="UP000035680">
    <property type="component" value="Unassembled WGS sequence"/>
</dbReference>
<dbReference type="WBParaSite" id="SVE_1117900.1">
    <property type="protein sequence ID" value="SVE_1117900.1"/>
    <property type="gene ID" value="SVE_1117900"/>
</dbReference>